<evidence type="ECO:0000313" key="6">
    <source>
        <dbReference type="EMBL" id="RAI82263.1"/>
    </source>
</evidence>
<comment type="caution">
    <text evidence="6">The sequence shown here is derived from an EMBL/GenBank/DDBJ whole genome shotgun (WGS) entry which is preliminary data.</text>
</comment>
<dbReference type="SUPFAM" id="SSF50022">
    <property type="entry name" value="ISP domain"/>
    <property type="match status" value="1"/>
</dbReference>
<organism evidence="6 7">
    <name type="scientific">Macrococcoides goetzii</name>
    <dbReference type="NCBI Taxonomy" id="1891097"/>
    <lineage>
        <taxon>Bacteria</taxon>
        <taxon>Bacillati</taxon>
        <taxon>Bacillota</taxon>
        <taxon>Bacilli</taxon>
        <taxon>Bacillales</taxon>
        <taxon>Staphylococcaceae</taxon>
        <taxon>Macrococcoides</taxon>
    </lineage>
</organism>
<protein>
    <submittedName>
        <fullName evidence="6">Nitrite reductase (NAD(P)H) small subunit</fullName>
    </submittedName>
</protein>
<dbReference type="InterPro" id="IPR017941">
    <property type="entry name" value="Rieske_2Fe-2S"/>
</dbReference>
<dbReference type="InterPro" id="IPR036922">
    <property type="entry name" value="Rieske_2Fe-2S_sf"/>
</dbReference>
<dbReference type="EMBL" id="MJBI02000001">
    <property type="protein sequence ID" value="RAI82263.1"/>
    <property type="molecule type" value="Genomic_DNA"/>
</dbReference>
<sequence length="104" mass="11720">MEKIKLFNVSELEPQIGKKVFVKEQEIGIFLLESGEIKAISNRCPHKNGPLSEGTVSEHYVFCPLHDRKIDLNDGQVQAPDEADGCVSTFKVEVDNGELFIWMD</sequence>
<keyword evidence="1" id="KW-0001">2Fe-2S</keyword>
<keyword evidence="2" id="KW-0479">Metal-binding</keyword>
<evidence type="ECO:0000256" key="4">
    <source>
        <dbReference type="ARBA" id="ARBA00023014"/>
    </source>
</evidence>
<dbReference type="RefSeq" id="WP_099579975.1">
    <property type="nucleotide sequence ID" value="NZ_MJBI02000001.1"/>
</dbReference>
<evidence type="ECO:0000256" key="2">
    <source>
        <dbReference type="ARBA" id="ARBA00022723"/>
    </source>
</evidence>
<gene>
    <name evidence="6" type="ORF">BFS35_000850</name>
</gene>
<dbReference type="Proteomes" id="UP000229523">
    <property type="component" value="Unassembled WGS sequence"/>
</dbReference>
<dbReference type="CDD" id="cd03530">
    <property type="entry name" value="Rieske_NirD_small_Bacillus"/>
    <property type="match status" value="1"/>
</dbReference>
<dbReference type="GO" id="GO:0016705">
    <property type="term" value="F:oxidoreductase activity, acting on paired donors, with incorporation or reduction of molecular oxygen"/>
    <property type="evidence" value="ECO:0007669"/>
    <property type="project" value="UniProtKB-ARBA"/>
</dbReference>
<evidence type="ECO:0000313" key="7">
    <source>
        <dbReference type="Proteomes" id="UP000229523"/>
    </source>
</evidence>
<evidence type="ECO:0000256" key="3">
    <source>
        <dbReference type="ARBA" id="ARBA00023004"/>
    </source>
</evidence>
<keyword evidence="4" id="KW-0411">Iron-sulfur</keyword>
<accession>A0A2G5NP47</accession>
<proteinExistence type="predicted"/>
<dbReference type="PANTHER" id="PTHR21496">
    <property type="entry name" value="FERREDOXIN-RELATED"/>
    <property type="match status" value="1"/>
</dbReference>
<dbReference type="PROSITE" id="PS51296">
    <property type="entry name" value="RIESKE"/>
    <property type="match status" value="1"/>
</dbReference>
<feature type="domain" description="Rieske" evidence="5">
    <location>
        <begin position="4"/>
        <end position="101"/>
    </location>
</feature>
<dbReference type="PANTHER" id="PTHR21496:SF23">
    <property type="entry name" value="3-PHENYLPROPIONATE_CINNAMIC ACID DIOXYGENASE FERREDOXIN SUBUNIT"/>
    <property type="match status" value="1"/>
</dbReference>
<dbReference type="Gene3D" id="2.102.10.10">
    <property type="entry name" value="Rieske [2Fe-2S] iron-sulphur domain"/>
    <property type="match status" value="1"/>
</dbReference>
<dbReference type="GO" id="GO:0051537">
    <property type="term" value="F:2 iron, 2 sulfur cluster binding"/>
    <property type="evidence" value="ECO:0007669"/>
    <property type="project" value="UniProtKB-KW"/>
</dbReference>
<dbReference type="GO" id="GO:0046872">
    <property type="term" value="F:metal ion binding"/>
    <property type="evidence" value="ECO:0007669"/>
    <property type="project" value="UniProtKB-KW"/>
</dbReference>
<reference evidence="6 7" key="1">
    <citation type="journal article" date="2018" name="Front. Microbiol.">
        <title>Description and Comparative Genomics of Macrococcus caseolyticus subsp. hominis subsp. nov., Macrococcus goetzii sp. nov., Macrococcus epidermidis sp. nov., and Macrococcus bohemicus sp. nov., Novel Macrococci From Human Clinical Material With Virulence Potential and Suspected Uptake of Foreign DNA by Natural Transformation.</title>
        <authorList>
            <person name="Maslanova I."/>
            <person name="Wertheimer Z."/>
            <person name="Sedlacek I."/>
            <person name="Svec P."/>
            <person name="Indrakova A."/>
            <person name="Kovarovic V."/>
            <person name="Schumann P."/>
            <person name="Sproer C."/>
            <person name="Kralova S."/>
            <person name="Sedo O."/>
            <person name="Kristofova L."/>
            <person name="Vrbovska V."/>
            <person name="Fuzik T."/>
            <person name="Petras P."/>
            <person name="Zdrahal Z."/>
            <person name="Ruzickova V."/>
            <person name="Doskar J."/>
            <person name="Pantucek R."/>
        </authorList>
    </citation>
    <scope>NUCLEOTIDE SEQUENCE [LARGE SCALE GENOMIC DNA]</scope>
    <source>
        <strain evidence="6 7">CCM 4927</strain>
    </source>
</reference>
<name>A0A2G5NP47_9STAP</name>
<keyword evidence="3" id="KW-0408">Iron</keyword>
<dbReference type="AlphaFoldDB" id="A0A2G5NP47"/>
<dbReference type="Pfam" id="PF00355">
    <property type="entry name" value="Rieske"/>
    <property type="match status" value="1"/>
</dbReference>
<keyword evidence="7" id="KW-1185">Reference proteome</keyword>
<evidence type="ECO:0000256" key="1">
    <source>
        <dbReference type="ARBA" id="ARBA00022714"/>
    </source>
</evidence>
<dbReference type="GO" id="GO:0004497">
    <property type="term" value="F:monooxygenase activity"/>
    <property type="evidence" value="ECO:0007669"/>
    <property type="project" value="UniProtKB-ARBA"/>
</dbReference>
<evidence type="ECO:0000259" key="5">
    <source>
        <dbReference type="PROSITE" id="PS51296"/>
    </source>
</evidence>